<keyword evidence="8" id="KW-0808">Transferase</keyword>
<evidence type="ECO:0000256" key="11">
    <source>
        <dbReference type="ARBA" id="ARBA00023136"/>
    </source>
</evidence>
<dbReference type="Proteomes" id="UP001244011">
    <property type="component" value="Unassembled WGS sequence"/>
</dbReference>
<feature type="region of interest" description="Disordered" evidence="15">
    <location>
        <begin position="209"/>
        <end position="237"/>
    </location>
</feature>
<evidence type="ECO:0000256" key="9">
    <source>
        <dbReference type="ARBA" id="ARBA00022692"/>
    </source>
</evidence>
<comment type="similarity">
    <text evidence="4">Belongs to the glycosyltransferase 2 family.</text>
</comment>
<dbReference type="InterPro" id="IPR025993">
    <property type="entry name" value="Ceramide_glucosylTrfase"/>
</dbReference>
<evidence type="ECO:0000256" key="15">
    <source>
        <dbReference type="SAM" id="MobiDB-lite"/>
    </source>
</evidence>
<evidence type="ECO:0000256" key="16">
    <source>
        <dbReference type="SAM" id="Phobius"/>
    </source>
</evidence>
<organism evidence="17 18">
    <name type="scientific">Phialemonium atrogriseum</name>
    <dbReference type="NCBI Taxonomy" id="1093897"/>
    <lineage>
        <taxon>Eukaryota</taxon>
        <taxon>Fungi</taxon>
        <taxon>Dikarya</taxon>
        <taxon>Ascomycota</taxon>
        <taxon>Pezizomycotina</taxon>
        <taxon>Sordariomycetes</taxon>
        <taxon>Sordariomycetidae</taxon>
        <taxon>Cephalothecales</taxon>
        <taxon>Cephalothecaceae</taxon>
        <taxon>Phialemonium</taxon>
    </lineage>
</organism>
<evidence type="ECO:0000256" key="7">
    <source>
        <dbReference type="ARBA" id="ARBA00022676"/>
    </source>
</evidence>
<sequence length="538" mass="59156">MRLDHAPVSLIPPGIALVCMVWFTIVFVVQCIGIYKLFRYYSSPPPKPISPSLPKDEVPHITAIRPVKGWEAAWYDCLASTFRQTYPRDKLTVYLCVESTDDPAFPHLQRLVKEFPDSDAKIMVEEQDPVLHGPGGKIDNLGPNPKIRNISRAYREAKGDVIWVVDANVWVSKGVAGRMVDKLCGYRPNGARTKPFKFVHQLPLVVDTTHASSDDAQDTTAPNDATRRSPSHDSSSVLSYGGGLLEEMFMSTTHAKFYSSINTVGIAPCIVGKSNMFRKSHLDRLTDPAQNPILTASDASRGRGIDFFSSYICEDHLIGDLLWRSKLPGFANHGLVSGDLAIQPTAAMSVSDYVARRVRWLRVRKWTVIAATLVEPGIEPFLCCAYLAHAATSLPALSRALAVPPTAAAGALVWATAVFAWMLVDRWVSSKLRRCEAVEADRHTPAFARGGNGGPRPFLPWLCAWLGREALALPIWTWAVLLGTTVSWRGRRFAVRMDMGVVEISPPDGGRRLRRAAAGEANGAVVGVGRRKDKDHAD</sequence>
<reference evidence="17" key="1">
    <citation type="submission" date="2023-06" db="EMBL/GenBank/DDBJ databases">
        <title>Genome-scale phylogeny and comparative genomics of the fungal order Sordariales.</title>
        <authorList>
            <consortium name="Lawrence Berkeley National Laboratory"/>
            <person name="Hensen N."/>
            <person name="Bonometti L."/>
            <person name="Westerberg I."/>
            <person name="Brannstrom I.O."/>
            <person name="Guillou S."/>
            <person name="Cros-Aarteil S."/>
            <person name="Calhoun S."/>
            <person name="Haridas S."/>
            <person name="Kuo A."/>
            <person name="Mondo S."/>
            <person name="Pangilinan J."/>
            <person name="Riley R."/>
            <person name="Labutti K."/>
            <person name="Andreopoulos B."/>
            <person name="Lipzen A."/>
            <person name="Chen C."/>
            <person name="Yanf M."/>
            <person name="Daum C."/>
            <person name="Ng V."/>
            <person name="Clum A."/>
            <person name="Steindorff A."/>
            <person name="Ohm R."/>
            <person name="Martin F."/>
            <person name="Silar P."/>
            <person name="Natvig D."/>
            <person name="Lalanne C."/>
            <person name="Gautier V."/>
            <person name="Ament-Velasquez S.L."/>
            <person name="Kruys A."/>
            <person name="Hutchinson M.I."/>
            <person name="Powell A.J."/>
            <person name="Barry K."/>
            <person name="Miller A.N."/>
            <person name="Grigoriev I.V."/>
            <person name="Debuchy R."/>
            <person name="Gladieux P."/>
            <person name="Thoren M.H."/>
            <person name="Johannesson H."/>
        </authorList>
    </citation>
    <scope>NUCLEOTIDE SEQUENCE</scope>
    <source>
        <strain evidence="17">8032-3</strain>
    </source>
</reference>
<dbReference type="SUPFAM" id="SSF53448">
    <property type="entry name" value="Nucleotide-diphospho-sugar transferases"/>
    <property type="match status" value="1"/>
</dbReference>
<feature type="transmembrane region" description="Helical" evidence="16">
    <location>
        <begin position="15"/>
        <end position="38"/>
    </location>
</feature>
<comment type="pathway">
    <text evidence="2">Lipid metabolism; sphingolipid metabolism.</text>
</comment>
<evidence type="ECO:0000256" key="12">
    <source>
        <dbReference type="ARBA" id="ARBA00031017"/>
    </source>
</evidence>
<dbReference type="Pfam" id="PF13506">
    <property type="entry name" value="Glyco_transf_21"/>
    <property type="match status" value="1"/>
</dbReference>
<keyword evidence="18" id="KW-1185">Reference proteome</keyword>
<dbReference type="PANTHER" id="PTHR12726:SF0">
    <property type="entry name" value="CERAMIDE GLUCOSYLTRANSFERASE"/>
    <property type="match status" value="1"/>
</dbReference>
<dbReference type="EMBL" id="MU839012">
    <property type="protein sequence ID" value="KAK1766352.1"/>
    <property type="molecule type" value="Genomic_DNA"/>
</dbReference>
<comment type="subcellular location">
    <subcellularLocation>
        <location evidence="1">Membrane</location>
        <topology evidence="1">Multi-pass membrane protein</topology>
    </subcellularLocation>
</comment>
<dbReference type="GO" id="GO:0006679">
    <property type="term" value="P:glucosylceramide biosynthetic process"/>
    <property type="evidence" value="ECO:0007669"/>
    <property type="project" value="TreeGrafter"/>
</dbReference>
<evidence type="ECO:0000256" key="5">
    <source>
        <dbReference type="ARBA" id="ARBA00012699"/>
    </source>
</evidence>
<comment type="pathway">
    <text evidence="3">Sphingolipid metabolism.</text>
</comment>
<keyword evidence="9 16" id="KW-0812">Transmembrane</keyword>
<keyword evidence="10 16" id="KW-1133">Transmembrane helix</keyword>
<dbReference type="GeneID" id="85311473"/>
<protein>
    <recommendedName>
        <fullName evidence="6">Ceramide glucosyltransferase</fullName>
        <ecNumber evidence="5">2.4.1.80</ecNumber>
    </recommendedName>
    <alternativeName>
        <fullName evidence="13">Glucosylceramide synthase</fullName>
    </alternativeName>
    <alternativeName>
        <fullName evidence="14">UDP-glucose ceramide glucosyltransferase</fullName>
    </alternativeName>
    <alternativeName>
        <fullName evidence="12">UDP-glucose:N-acylsphingosine D-glucosyltransferase</fullName>
    </alternativeName>
</protein>
<evidence type="ECO:0000256" key="4">
    <source>
        <dbReference type="ARBA" id="ARBA00006739"/>
    </source>
</evidence>
<evidence type="ECO:0000256" key="10">
    <source>
        <dbReference type="ARBA" id="ARBA00022989"/>
    </source>
</evidence>
<keyword evidence="7" id="KW-0328">Glycosyltransferase</keyword>
<dbReference type="RefSeq" id="XP_060282565.1">
    <property type="nucleotide sequence ID" value="XM_060428286.1"/>
</dbReference>
<dbReference type="InterPro" id="IPR029044">
    <property type="entry name" value="Nucleotide-diphossugar_trans"/>
</dbReference>
<evidence type="ECO:0000256" key="14">
    <source>
        <dbReference type="ARBA" id="ARBA00032575"/>
    </source>
</evidence>
<dbReference type="GO" id="GO:0008120">
    <property type="term" value="F:ceramide glucosyltransferase activity"/>
    <property type="evidence" value="ECO:0007669"/>
    <property type="project" value="UniProtKB-EC"/>
</dbReference>
<dbReference type="PANTHER" id="PTHR12726">
    <property type="entry name" value="CERAMIDE GLUCOSYLTRANSFERASE"/>
    <property type="match status" value="1"/>
</dbReference>
<dbReference type="GO" id="GO:0016020">
    <property type="term" value="C:membrane"/>
    <property type="evidence" value="ECO:0007669"/>
    <property type="project" value="UniProtKB-SubCell"/>
</dbReference>
<evidence type="ECO:0000256" key="1">
    <source>
        <dbReference type="ARBA" id="ARBA00004141"/>
    </source>
</evidence>
<comment type="caution">
    <text evidence="17">The sequence shown here is derived from an EMBL/GenBank/DDBJ whole genome shotgun (WGS) entry which is preliminary data.</text>
</comment>
<proteinExistence type="inferred from homology"/>
<keyword evidence="11 16" id="KW-0472">Membrane</keyword>
<evidence type="ECO:0000256" key="6">
    <source>
        <dbReference type="ARBA" id="ARBA00019988"/>
    </source>
</evidence>
<dbReference type="EC" id="2.4.1.80" evidence="5"/>
<evidence type="ECO:0000256" key="2">
    <source>
        <dbReference type="ARBA" id="ARBA00004760"/>
    </source>
</evidence>
<evidence type="ECO:0000313" key="17">
    <source>
        <dbReference type="EMBL" id="KAK1766352.1"/>
    </source>
</evidence>
<evidence type="ECO:0000256" key="13">
    <source>
        <dbReference type="ARBA" id="ARBA00031543"/>
    </source>
</evidence>
<accession>A0AAJ0BYS9</accession>
<evidence type="ECO:0000313" key="18">
    <source>
        <dbReference type="Proteomes" id="UP001244011"/>
    </source>
</evidence>
<evidence type="ECO:0000256" key="3">
    <source>
        <dbReference type="ARBA" id="ARBA00004991"/>
    </source>
</evidence>
<dbReference type="AlphaFoldDB" id="A0AAJ0BYS9"/>
<evidence type="ECO:0000256" key="8">
    <source>
        <dbReference type="ARBA" id="ARBA00022679"/>
    </source>
</evidence>
<name>A0AAJ0BYS9_9PEZI</name>
<gene>
    <name evidence="17" type="ORF">QBC33DRAFT_542577</name>
</gene>
<feature type="transmembrane region" description="Helical" evidence="16">
    <location>
        <begin position="400"/>
        <end position="424"/>
    </location>
</feature>